<evidence type="ECO:0000256" key="1">
    <source>
        <dbReference type="SAM" id="MobiDB-lite"/>
    </source>
</evidence>
<comment type="caution">
    <text evidence="2">The sequence shown here is derived from an EMBL/GenBank/DDBJ whole genome shotgun (WGS) entry which is preliminary data.</text>
</comment>
<keyword evidence="3" id="KW-1185">Reference proteome</keyword>
<evidence type="ECO:0000313" key="2">
    <source>
        <dbReference type="EMBL" id="MBB4232863.1"/>
    </source>
</evidence>
<protein>
    <submittedName>
        <fullName evidence="2">Transposase</fullName>
    </submittedName>
</protein>
<feature type="compositionally biased region" description="Basic and acidic residues" evidence="1">
    <location>
        <begin position="1"/>
        <end position="21"/>
    </location>
</feature>
<accession>A0ABR6IZA4</accession>
<proteinExistence type="predicted"/>
<sequence length="36" mass="4047">MSPKDVQPDVKANKNDDHDPEAIAEEATRPTVRLCR</sequence>
<organism evidence="2 3">
    <name type="scientific">Rhizobium mongolense</name>
    <dbReference type="NCBI Taxonomy" id="57676"/>
    <lineage>
        <taxon>Bacteria</taxon>
        <taxon>Pseudomonadati</taxon>
        <taxon>Pseudomonadota</taxon>
        <taxon>Alphaproteobacteria</taxon>
        <taxon>Hyphomicrobiales</taxon>
        <taxon>Rhizobiaceae</taxon>
        <taxon>Rhizobium/Agrobacterium group</taxon>
        <taxon>Rhizobium</taxon>
    </lineage>
</organism>
<reference evidence="2 3" key="1">
    <citation type="submission" date="2020-08" db="EMBL/GenBank/DDBJ databases">
        <title>Genomic Encyclopedia of Type Strains, Phase IV (KMG-V): Genome sequencing to study the core and pangenomes of soil and plant-associated prokaryotes.</title>
        <authorList>
            <person name="Whitman W."/>
        </authorList>
    </citation>
    <scope>NUCLEOTIDE SEQUENCE [LARGE SCALE GENOMIC DNA]</scope>
    <source>
        <strain evidence="2 3">SEMIA 4087</strain>
    </source>
</reference>
<gene>
    <name evidence="2" type="ORF">GGD56_006762</name>
</gene>
<name>A0ABR6IZA4_9HYPH</name>
<dbReference type="EMBL" id="JACIFX010000019">
    <property type="protein sequence ID" value="MBB4232863.1"/>
    <property type="molecule type" value="Genomic_DNA"/>
</dbReference>
<feature type="region of interest" description="Disordered" evidence="1">
    <location>
        <begin position="1"/>
        <end position="36"/>
    </location>
</feature>
<evidence type="ECO:0000313" key="3">
    <source>
        <dbReference type="Proteomes" id="UP000551353"/>
    </source>
</evidence>
<dbReference type="Proteomes" id="UP000551353">
    <property type="component" value="Unassembled WGS sequence"/>
</dbReference>